<reference evidence="2" key="1">
    <citation type="submission" date="2023-02" db="EMBL/GenBank/DDBJ databases">
        <title>Actinokineospora globicatena NBRC 15670.</title>
        <authorList>
            <person name="Ichikawa N."/>
            <person name="Sato H."/>
            <person name="Tonouchi N."/>
        </authorList>
    </citation>
    <scope>NUCLEOTIDE SEQUENCE</scope>
    <source>
        <strain evidence="2">NBRC 15670</strain>
    </source>
</reference>
<sequence>MSPRRKTLRLVFGPLACLGAAFAGWTLYEQVTTGTPAFAARIAICVALFVAAGILTIYYALLANLFAIGLALVLAGAPDTDWLLIGIGAYLLTATLAGLWLTTSQARERATYVPLVETLIQHGSRHPGEVAAIEDAGNASDGHAKAAVTVTYPGGTTTLTREFSVIHIPRVGDPVLVLRTTDTTGVVFAGDREHRAELRRQLKAARQ</sequence>
<feature type="transmembrane region" description="Helical" evidence="1">
    <location>
        <begin position="82"/>
        <end position="101"/>
    </location>
</feature>
<comment type="caution">
    <text evidence="2">The sequence shown here is derived from an EMBL/GenBank/DDBJ whole genome shotgun (WGS) entry which is preliminary data.</text>
</comment>
<dbReference type="Proteomes" id="UP001165042">
    <property type="component" value="Unassembled WGS sequence"/>
</dbReference>
<feature type="transmembrane region" description="Helical" evidence="1">
    <location>
        <begin position="57"/>
        <end position="76"/>
    </location>
</feature>
<organism evidence="2 3">
    <name type="scientific">Actinokineospora globicatena</name>
    <dbReference type="NCBI Taxonomy" id="103729"/>
    <lineage>
        <taxon>Bacteria</taxon>
        <taxon>Bacillati</taxon>
        <taxon>Actinomycetota</taxon>
        <taxon>Actinomycetes</taxon>
        <taxon>Pseudonocardiales</taxon>
        <taxon>Pseudonocardiaceae</taxon>
        <taxon>Actinokineospora</taxon>
    </lineage>
</organism>
<evidence type="ECO:0000256" key="1">
    <source>
        <dbReference type="SAM" id="Phobius"/>
    </source>
</evidence>
<protein>
    <submittedName>
        <fullName evidence="2">Uncharacterized protein</fullName>
    </submittedName>
</protein>
<keyword evidence="1" id="KW-0472">Membrane</keyword>
<dbReference type="AlphaFoldDB" id="A0A9W6V7Z5"/>
<dbReference type="EMBL" id="BSSD01000001">
    <property type="protein sequence ID" value="GLW89451.1"/>
    <property type="molecule type" value="Genomic_DNA"/>
</dbReference>
<feature type="transmembrane region" description="Helical" evidence="1">
    <location>
        <begin position="33"/>
        <end position="50"/>
    </location>
</feature>
<evidence type="ECO:0000313" key="2">
    <source>
        <dbReference type="EMBL" id="GLW89451.1"/>
    </source>
</evidence>
<keyword evidence="1" id="KW-1133">Transmembrane helix</keyword>
<proteinExistence type="predicted"/>
<accession>A0A9W6V7Z5</accession>
<name>A0A9W6V7Z5_9PSEU</name>
<evidence type="ECO:0000313" key="3">
    <source>
        <dbReference type="Proteomes" id="UP001165042"/>
    </source>
</evidence>
<keyword evidence="1" id="KW-0812">Transmembrane</keyword>
<gene>
    <name evidence="2" type="ORF">Aglo03_02670</name>
</gene>
<keyword evidence="3" id="KW-1185">Reference proteome</keyword>